<evidence type="ECO:0000313" key="2">
    <source>
        <dbReference type="EMBL" id="RUR31169.1"/>
    </source>
</evidence>
<keyword evidence="3" id="KW-1185">Reference proteome</keyword>
<evidence type="ECO:0008006" key="4">
    <source>
        <dbReference type="Google" id="ProtNLM"/>
    </source>
</evidence>
<protein>
    <recommendedName>
        <fullName evidence="4">Helix-turn-helix domain-containing protein</fullName>
    </recommendedName>
</protein>
<accession>A0A3S0Y693</accession>
<name>A0A3S0Y693_9GAMM</name>
<dbReference type="AlphaFoldDB" id="A0A3S0Y693"/>
<proteinExistence type="predicted"/>
<dbReference type="Proteomes" id="UP000287023">
    <property type="component" value="Unassembled WGS sequence"/>
</dbReference>
<evidence type="ECO:0000256" key="1">
    <source>
        <dbReference type="SAM" id="MobiDB-lite"/>
    </source>
</evidence>
<dbReference type="EMBL" id="RZHF01000015">
    <property type="protein sequence ID" value="RUR31169.1"/>
    <property type="molecule type" value="Genomic_DNA"/>
</dbReference>
<sequence length="506" mass="57432">MDYQLFYYEDIQLPAEARWFLWQWERYTGLHTPIDATVNDLLARLKMPLRQGQKTLLELKKAGVVEAIPVAKGRGRPSYRYSVASTLLTTLKALPNEEPPLSDLIEYISQYEPLTVSVSTKTPSQDVEKAKASLQGPSENGKEQKKLPLSVREPNLNHSHRRKKQLTRANRWVVMVLLAHSEVPGIVTDLSHITLQRLTGMSTSQLAGQLKKLKKFGVIAYHQPGQAGKLLGKRMTSIYSLNLAHPLLGKPEINAVSLYFPTPSENLATELNHGLIDALMVYGVCLKYKEILIENLNELNAMSTATKWSNQAAMPAYIVKRLKAIEKLGEKLTKNQEAHSQAEKLLPPLRHLSSTVRVFAETCNASQTEWLRAHVHAEAMQMLSTQWLYLWDDDGPLPNTPDAQVDLDAALRHQLAHHLAKNFHRQLRQHAEKHHDIEFDALNYTLTPIHDHDGDRLRGWALQCFALRTNGVGYLPDVIVNGTSILFSLRRYWQTHRQKIISTQPH</sequence>
<dbReference type="OrthoDB" id="6135815at2"/>
<organism evidence="2 3">
    <name type="scientific">Vreelandella nanhaiensis</name>
    <dbReference type="NCBI Taxonomy" id="1258546"/>
    <lineage>
        <taxon>Bacteria</taxon>
        <taxon>Pseudomonadati</taxon>
        <taxon>Pseudomonadota</taxon>
        <taxon>Gammaproteobacteria</taxon>
        <taxon>Oceanospirillales</taxon>
        <taxon>Halomonadaceae</taxon>
        <taxon>Vreelandella</taxon>
    </lineage>
</organism>
<gene>
    <name evidence="2" type="ORF">ELY38_10940</name>
</gene>
<feature type="region of interest" description="Disordered" evidence="1">
    <location>
        <begin position="119"/>
        <end position="164"/>
    </location>
</feature>
<evidence type="ECO:0000313" key="3">
    <source>
        <dbReference type="Proteomes" id="UP000287023"/>
    </source>
</evidence>
<comment type="caution">
    <text evidence="2">The sequence shown here is derived from an EMBL/GenBank/DDBJ whole genome shotgun (WGS) entry which is preliminary data.</text>
</comment>
<reference evidence="2 3" key="1">
    <citation type="submission" date="2018-12" db="EMBL/GenBank/DDBJ databases">
        <title>three novel Halomonas strain isolated from plants.</title>
        <authorList>
            <person name="Sun C."/>
        </authorList>
    </citation>
    <scope>NUCLEOTIDE SEQUENCE [LARGE SCALE GENOMIC DNA]</scope>
    <source>
        <strain evidence="2 3">JCM 18142</strain>
    </source>
</reference>
<dbReference type="RefSeq" id="WP_127062183.1">
    <property type="nucleotide sequence ID" value="NZ_RZHF01000015.1"/>
</dbReference>